<evidence type="ECO:0000256" key="2">
    <source>
        <dbReference type="ARBA" id="ARBA00022980"/>
    </source>
</evidence>
<dbReference type="OrthoDB" id="1618453at2759"/>
<dbReference type="GO" id="GO:0006412">
    <property type="term" value="P:translation"/>
    <property type="evidence" value="ECO:0007669"/>
    <property type="project" value="InterPro"/>
</dbReference>
<evidence type="ECO:0008006" key="6">
    <source>
        <dbReference type="Google" id="ProtNLM"/>
    </source>
</evidence>
<evidence type="ECO:0000313" key="4">
    <source>
        <dbReference type="EMBL" id="KAF9623287.1"/>
    </source>
</evidence>
<dbReference type="GO" id="GO:0000027">
    <property type="term" value="P:ribosomal large subunit assembly"/>
    <property type="evidence" value="ECO:0007669"/>
    <property type="project" value="TreeGrafter"/>
</dbReference>
<comment type="caution">
    <text evidence="4">The sequence shown here is derived from an EMBL/GenBank/DDBJ whole genome shotgun (WGS) entry which is preliminary data.</text>
</comment>
<dbReference type="PANTHER" id="PTHR23410:SF35">
    <property type="entry name" value="LARGE RIBOSOMAL SUBUNIT PROTEIN UL18Y-RELATED"/>
    <property type="match status" value="1"/>
</dbReference>
<dbReference type="CDD" id="cd00432">
    <property type="entry name" value="Ribosomal_L18_L5e"/>
    <property type="match status" value="1"/>
</dbReference>
<dbReference type="Gene3D" id="3.30.420.100">
    <property type="match status" value="1"/>
</dbReference>
<dbReference type="GO" id="GO:0022625">
    <property type="term" value="C:cytosolic large ribosomal subunit"/>
    <property type="evidence" value="ECO:0007669"/>
    <property type="project" value="TreeGrafter"/>
</dbReference>
<dbReference type="Pfam" id="PF17144">
    <property type="entry name" value="Ribosomal_L5e"/>
    <property type="match status" value="1"/>
</dbReference>
<dbReference type="EMBL" id="JADFTS010000001">
    <property type="protein sequence ID" value="KAF9623287.1"/>
    <property type="molecule type" value="Genomic_DNA"/>
</dbReference>
<evidence type="ECO:0000256" key="3">
    <source>
        <dbReference type="ARBA" id="ARBA00023274"/>
    </source>
</evidence>
<protein>
    <recommendedName>
        <fullName evidence="6">60S ribosomal protein L5</fullName>
    </recommendedName>
</protein>
<evidence type="ECO:0000313" key="5">
    <source>
        <dbReference type="Proteomes" id="UP000631114"/>
    </source>
</evidence>
<dbReference type="GO" id="GO:0003735">
    <property type="term" value="F:structural constituent of ribosome"/>
    <property type="evidence" value="ECO:0007669"/>
    <property type="project" value="InterPro"/>
</dbReference>
<dbReference type="InterPro" id="IPR057268">
    <property type="entry name" value="Ribosomal_L18"/>
</dbReference>
<dbReference type="AlphaFoldDB" id="A0A835MBA4"/>
<comment type="similarity">
    <text evidence="1">Belongs to the universal ribosomal protein uL18 family.</text>
</comment>
<accession>A0A835MBA4</accession>
<dbReference type="GO" id="GO:0008097">
    <property type="term" value="F:5S rRNA binding"/>
    <property type="evidence" value="ECO:0007669"/>
    <property type="project" value="InterPro"/>
</dbReference>
<keyword evidence="5" id="KW-1185">Reference proteome</keyword>
<name>A0A835MBA4_9MAGN</name>
<organism evidence="4 5">
    <name type="scientific">Coptis chinensis</name>
    <dbReference type="NCBI Taxonomy" id="261450"/>
    <lineage>
        <taxon>Eukaryota</taxon>
        <taxon>Viridiplantae</taxon>
        <taxon>Streptophyta</taxon>
        <taxon>Embryophyta</taxon>
        <taxon>Tracheophyta</taxon>
        <taxon>Spermatophyta</taxon>
        <taxon>Magnoliopsida</taxon>
        <taxon>Ranunculales</taxon>
        <taxon>Ranunculaceae</taxon>
        <taxon>Coptidoideae</taxon>
        <taxon>Coptis</taxon>
    </lineage>
</organism>
<sequence length="420" mass="46845">MVFIKPTKSRAYFKHYQVKFRRRRAGKMDYSARIRLINQDKNKYGTPKYHFVVRFTNKDIITQIVSASIAGDMILTSAYAHELPRYGLDVGLTNYSAAYCNGLLLARHVLKTLEMDEERPFRALLDVGLIRTTTGALKGALDGGLDIPHSDKRFAGFKKENKQLDAGFTESMSMVAMLPLCLYDDANKRMSQRSTGPISLESTSRKALKVSKKRKLKEEVAKVDGPLVKSNGVNNEMVPLEWEYFKRAMQLKRICCDGVLDVTGLVSFLVLLVNVPSTGDAGSGDGKRLKGIGDGSSFGKGCVSVKGNRTRRDRCHRAIEGSPCGAAIKGGKGQSNVVNNDLVSLEWGLSAHWTIDSVGLYQAIKRTTNDVLNGLIAKRYWMADVSFDSLCRELGLHTECLAKYVYLQWIFFFSNYINGF</sequence>
<gene>
    <name evidence="4" type="ORF">IFM89_000776</name>
</gene>
<proteinExistence type="inferred from homology"/>
<dbReference type="PRINTS" id="PR00058">
    <property type="entry name" value="RIBOSOMALL5"/>
</dbReference>
<dbReference type="Proteomes" id="UP000631114">
    <property type="component" value="Unassembled WGS sequence"/>
</dbReference>
<dbReference type="SUPFAM" id="SSF53137">
    <property type="entry name" value="Translational machinery components"/>
    <property type="match status" value="1"/>
</dbReference>
<keyword evidence="3" id="KW-0687">Ribonucleoprotein</keyword>
<keyword evidence="2" id="KW-0689">Ribosomal protein</keyword>
<reference evidence="4 5" key="1">
    <citation type="submission" date="2020-10" db="EMBL/GenBank/DDBJ databases">
        <title>The Coptis chinensis genome and diversification of protoberbering-type alkaloids.</title>
        <authorList>
            <person name="Wang B."/>
            <person name="Shu S."/>
            <person name="Song C."/>
            <person name="Liu Y."/>
        </authorList>
    </citation>
    <scope>NUCLEOTIDE SEQUENCE [LARGE SCALE GENOMIC DNA]</scope>
    <source>
        <strain evidence="4">HL-2020</strain>
        <tissue evidence="4">Leaf</tissue>
    </source>
</reference>
<dbReference type="InterPro" id="IPR005485">
    <property type="entry name" value="Rbsml_uL18_euk_arch"/>
</dbReference>
<dbReference type="PANTHER" id="PTHR23410">
    <property type="entry name" value="RIBOSOMAL PROTEIN L5-RELATED"/>
    <property type="match status" value="1"/>
</dbReference>
<evidence type="ECO:0000256" key="1">
    <source>
        <dbReference type="ARBA" id="ARBA00007116"/>
    </source>
</evidence>